<dbReference type="EMBL" id="JYDO01000185">
    <property type="protein sequence ID" value="KRZ67820.1"/>
    <property type="molecule type" value="Genomic_DNA"/>
</dbReference>
<proteinExistence type="predicted"/>
<sequence>MLTFTKELWKILENVNIWPMLFTGGIDLEVNNISVVSYYCSSVAMDMKQHFNKRLAEIVTEKSGNNVIYSRATYDKIVNDLLRIQAKGACSAGDHNLKRRFELLIFGEEHKLIRKRKNGEIRRIATFEEMFSIVRDAHSRIGHGGERKTFLEIKKKWANVTLEICKIYMSYCEDCHLKRKKKIPKGLMMKPVVSSSIMSRGQVDLINYQTMPDGKFNYVMIYVDHFSKFCVLRPLMSESSEEVAHNLLDIFLLIGAPSILQSDNDREFVNSLIAVLKCLWPETNFINGRPCHLQSQGEVEQLNDVVKEKLAIWMRDNNSDRWSLGLKFVQWQINISVDAITKQSPYVLMFGQEPRVGIDADLIPKSLLSAPIMEEDLHCDDNDSCAEGTASNGVESDLSKAASGSSCQEMEFFKSDQNKDDDDPNDRRSTTTELADQENMSDGTNSQSIEPEISKFTMFQDNSKVREI</sequence>
<feature type="region of interest" description="Disordered" evidence="1">
    <location>
        <begin position="412"/>
        <end position="468"/>
    </location>
</feature>
<keyword evidence="4" id="KW-1185">Reference proteome</keyword>
<dbReference type="OrthoDB" id="2499658at2759"/>
<dbReference type="PROSITE" id="PS50994">
    <property type="entry name" value="INTEGRASE"/>
    <property type="match status" value="1"/>
</dbReference>
<dbReference type="GO" id="GO:0003676">
    <property type="term" value="F:nucleic acid binding"/>
    <property type="evidence" value="ECO:0007669"/>
    <property type="project" value="InterPro"/>
</dbReference>
<evidence type="ECO:0000313" key="3">
    <source>
        <dbReference type="EMBL" id="KRZ67820.1"/>
    </source>
</evidence>
<accession>A0A0V1M881</accession>
<dbReference type="InterPro" id="IPR001584">
    <property type="entry name" value="Integrase_cat-core"/>
</dbReference>
<gene>
    <name evidence="3" type="primary">KRBA2</name>
    <name evidence="3" type="ORF">T10_9731</name>
</gene>
<comment type="caution">
    <text evidence="3">The sequence shown here is derived from an EMBL/GenBank/DDBJ whole genome shotgun (WGS) entry which is preliminary data.</text>
</comment>
<evidence type="ECO:0000256" key="1">
    <source>
        <dbReference type="SAM" id="MobiDB-lite"/>
    </source>
</evidence>
<evidence type="ECO:0000259" key="2">
    <source>
        <dbReference type="PROSITE" id="PS50994"/>
    </source>
</evidence>
<evidence type="ECO:0000313" key="4">
    <source>
        <dbReference type="Proteomes" id="UP000054843"/>
    </source>
</evidence>
<dbReference type="PANTHER" id="PTHR37984:SF5">
    <property type="entry name" value="PROTEIN NYNRIN-LIKE"/>
    <property type="match status" value="1"/>
</dbReference>
<organism evidence="3 4">
    <name type="scientific">Trichinella papuae</name>
    <dbReference type="NCBI Taxonomy" id="268474"/>
    <lineage>
        <taxon>Eukaryota</taxon>
        <taxon>Metazoa</taxon>
        <taxon>Ecdysozoa</taxon>
        <taxon>Nematoda</taxon>
        <taxon>Enoplea</taxon>
        <taxon>Dorylaimia</taxon>
        <taxon>Trichinellida</taxon>
        <taxon>Trichinellidae</taxon>
        <taxon>Trichinella</taxon>
    </lineage>
</organism>
<dbReference type="InterPro" id="IPR036397">
    <property type="entry name" value="RNaseH_sf"/>
</dbReference>
<reference evidence="3 4" key="1">
    <citation type="submission" date="2015-01" db="EMBL/GenBank/DDBJ databases">
        <title>Evolution of Trichinella species and genotypes.</title>
        <authorList>
            <person name="Korhonen P.K."/>
            <person name="Edoardo P."/>
            <person name="Giuseppe L.R."/>
            <person name="Gasser R.B."/>
        </authorList>
    </citation>
    <scope>NUCLEOTIDE SEQUENCE [LARGE SCALE GENOMIC DNA]</scope>
    <source>
        <strain evidence="3">ISS1980</strain>
    </source>
</reference>
<name>A0A0V1M881_9BILA</name>
<dbReference type="Gene3D" id="3.30.420.10">
    <property type="entry name" value="Ribonuclease H-like superfamily/Ribonuclease H"/>
    <property type="match status" value="1"/>
</dbReference>
<protein>
    <submittedName>
        <fullName evidence="3">KRAB-A domain-containing protein 2</fullName>
    </submittedName>
</protein>
<dbReference type="AlphaFoldDB" id="A0A0V1M881"/>
<dbReference type="SUPFAM" id="SSF53098">
    <property type="entry name" value="Ribonuclease H-like"/>
    <property type="match status" value="1"/>
</dbReference>
<feature type="compositionally biased region" description="Polar residues" evidence="1">
    <location>
        <begin position="432"/>
        <end position="449"/>
    </location>
</feature>
<dbReference type="PANTHER" id="PTHR37984">
    <property type="entry name" value="PROTEIN CBG26694"/>
    <property type="match status" value="1"/>
</dbReference>
<feature type="domain" description="Integrase catalytic" evidence="2">
    <location>
        <begin position="187"/>
        <end position="353"/>
    </location>
</feature>
<dbReference type="GO" id="GO:0015074">
    <property type="term" value="P:DNA integration"/>
    <property type="evidence" value="ECO:0007669"/>
    <property type="project" value="InterPro"/>
</dbReference>
<dbReference type="InterPro" id="IPR050951">
    <property type="entry name" value="Retrovirus_Pol_polyprotein"/>
</dbReference>
<dbReference type="Proteomes" id="UP000054843">
    <property type="component" value="Unassembled WGS sequence"/>
</dbReference>
<dbReference type="STRING" id="268474.A0A0V1M881"/>
<dbReference type="InterPro" id="IPR012337">
    <property type="entry name" value="RNaseH-like_sf"/>
</dbReference>